<gene>
    <name evidence="15" type="ORF">SAMN05216313_13923</name>
</gene>
<dbReference type="InterPro" id="IPR004358">
    <property type="entry name" value="Sig_transdc_His_kin-like_C"/>
</dbReference>
<dbReference type="AlphaFoldDB" id="A0A1I0JYU0"/>
<dbReference type="GO" id="GO:0000155">
    <property type="term" value="F:phosphorelay sensor kinase activity"/>
    <property type="evidence" value="ECO:0007669"/>
    <property type="project" value="InterPro"/>
</dbReference>
<dbReference type="SUPFAM" id="SSF52172">
    <property type="entry name" value="CheY-like"/>
    <property type="match status" value="2"/>
</dbReference>
<proteinExistence type="inferred from homology"/>
<keyword evidence="5 10" id="KW-0597">Phosphoprotein</keyword>
<dbReference type="InterPro" id="IPR000014">
    <property type="entry name" value="PAS"/>
</dbReference>
<dbReference type="SUPFAM" id="SSF47384">
    <property type="entry name" value="Homodimeric domain of signal transducing histidine kinase"/>
    <property type="match status" value="1"/>
</dbReference>
<dbReference type="InterPro" id="IPR036890">
    <property type="entry name" value="HATPase_C_sf"/>
</dbReference>
<dbReference type="Gene3D" id="3.40.50.2300">
    <property type="match status" value="2"/>
</dbReference>
<dbReference type="Pfam" id="PF00512">
    <property type="entry name" value="HisKA"/>
    <property type="match status" value="1"/>
</dbReference>
<evidence type="ECO:0000259" key="13">
    <source>
        <dbReference type="PROSITE" id="PS50110"/>
    </source>
</evidence>
<dbReference type="PRINTS" id="PR00344">
    <property type="entry name" value="BCTRLSENSOR"/>
</dbReference>
<comment type="catalytic activity">
    <reaction evidence="1">
        <text>ATP + protein L-histidine = ADP + protein N-phospho-L-histidine.</text>
        <dbReference type="EC" id="2.7.13.3"/>
    </reaction>
</comment>
<dbReference type="EC" id="2.7.13.3" evidence="3"/>
<evidence type="ECO:0000256" key="9">
    <source>
        <dbReference type="ARBA" id="ARBA00074306"/>
    </source>
</evidence>
<feature type="modified residue" description="4-aspartylphosphate" evidence="10">
    <location>
        <position position="901"/>
    </location>
</feature>
<dbReference type="InterPro" id="IPR003661">
    <property type="entry name" value="HisK_dim/P_dom"/>
</dbReference>
<dbReference type="CDD" id="cd17546">
    <property type="entry name" value="REC_hyHK_CKI1_RcsC-like"/>
    <property type="match status" value="2"/>
</dbReference>
<dbReference type="SMART" id="SM00387">
    <property type="entry name" value="HATPase_c"/>
    <property type="match status" value="1"/>
</dbReference>
<keyword evidence="11" id="KW-0812">Transmembrane</keyword>
<evidence type="ECO:0000256" key="10">
    <source>
        <dbReference type="PROSITE-ProRule" id="PRU00169"/>
    </source>
</evidence>
<accession>A0A1I0JYU0</accession>
<feature type="domain" description="Response regulatory" evidence="13">
    <location>
        <begin position="987"/>
        <end position="1108"/>
    </location>
</feature>
<dbReference type="PANTHER" id="PTHR45339">
    <property type="entry name" value="HYBRID SIGNAL TRANSDUCTION HISTIDINE KINASE J"/>
    <property type="match status" value="1"/>
</dbReference>
<keyword evidence="6" id="KW-0808">Transferase</keyword>
<comment type="function">
    <text evidence="8">May play the central regulatory role in sporulation. It may be an element of the effector pathway responsible for the activation of sporulation genes in response to nutritional stress. Spo0A may act in concert with spo0H (a sigma factor) to control the expression of some genes that are critical to the sporulation process.</text>
</comment>
<dbReference type="InterPro" id="IPR013655">
    <property type="entry name" value="PAS_fold_3"/>
</dbReference>
<dbReference type="InterPro" id="IPR035965">
    <property type="entry name" value="PAS-like_dom_sf"/>
</dbReference>
<dbReference type="Pfam" id="PF00072">
    <property type="entry name" value="Response_reg"/>
    <property type="match status" value="2"/>
</dbReference>
<dbReference type="PROSITE" id="PS50113">
    <property type="entry name" value="PAC"/>
    <property type="match status" value="1"/>
</dbReference>
<feature type="modified residue" description="4-aspartylphosphate" evidence="10">
    <location>
        <position position="1039"/>
    </location>
</feature>
<dbReference type="Gene3D" id="3.30.450.20">
    <property type="entry name" value="PAS domain"/>
    <property type="match status" value="2"/>
</dbReference>
<feature type="domain" description="Histidine kinase" evidence="12">
    <location>
        <begin position="608"/>
        <end position="831"/>
    </location>
</feature>
<comment type="similarity">
    <text evidence="2">In the N-terminal section; belongs to the phytochrome family.</text>
</comment>
<name>A0A1I0JYU0_9FIRM</name>
<dbReference type="SUPFAM" id="SSF55785">
    <property type="entry name" value="PYP-like sensor domain (PAS domain)"/>
    <property type="match status" value="1"/>
</dbReference>
<keyword evidence="11" id="KW-1133">Transmembrane helix</keyword>
<evidence type="ECO:0000256" key="8">
    <source>
        <dbReference type="ARBA" id="ARBA00024867"/>
    </source>
</evidence>
<dbReference type="CDD" id="cd12912">
    <property type="entry name" value="PDC2_MCP_like"/>
    <property type="match status" value="1"/>
</dbReference>
<dbReference type="PROSITE" id="PS50109">
    <property type="entry name" value="HIS_KIN"/>
    <property type="match status" value="1"/>
</dbReference>
<feature type="domain" description="PAC" evidence="14">
    <location>
        <begin position="395"/>
        <end position="446"/>
    </location>
</feature>
<dbReference type="EMBL" id="FOIM01000039">
    <property type="protein sequence ID" value="SEU16219.1"/>
    <property type="molecule type" value="Genomic_DNA"/>
</dbReference>
<keyword evidence="6" id="KW-0418">Kinase</keyword>
<dbReference type="NCBIfam" id="TIGR00229">
    <property type="entry name" value="sensory_box"/>
    <property type="match status" value="1"/>
</dbReference>
<protein>
    <recommendedName>
        <fullName evidence="9">Circadian input-output histidine kinase CikA</fullName>
        <ecNumber evidence="3">2.7.13.3</ecNumber>
    </recommendedName>
    <alternativeName>
        <fullName evidence="4">Stage 0 sporulation protein A homolog</fullName>
    </alternativeName>
</protein>
<feature type="domain" description="Response regulatory" evidence="13">
    <location>
        <begin position="847"/>
        <end position="967"/>
    </location>
</feature>
<dbReference type="InterPro" id="IPR011006">
    <property type="entry name" value="CheY-like_superfamily"/>
</dbReference>
<evidence type="ECO:0000256" key="1">
    <source>
        <dbReference type="ARBA" id="ARBA00000085"/>
    </source>
</evidence>
<keyword evidence="7" id="KW-0902">Two-component regulatory system</keyword>
<keyword evidence="16" id="KW-1185">Reference proteome</keyword>
<evidence type="ECO:0000256" key="4">
    <source>
        <dbReference type="ARBA" id="ARBA00018672"/>
    </source>
</evidence>
<dbReference type="Pfam" id="PF08447">
    <property type="entry name" value="PAS_3"/>
    <property type="match status" value="1"/>
</dbReference>
<evidence type="ECO:0000256" key="11">
    <source>
        <dbReference type="SAM" id="Phobius"/>
    </source>
</evidence>
<dbReference type="SMART" id="SM00388">
    <property type="entry name" value="HisKA"/>
    <property type="match status" value="1"/>
</dbReference>
<dbReference type="SUPFAM" id="SSF55874">
    <property type="entry name" value="ATPase domain of HSP90 chaperone/DNA topoisomerase II/histidine kinase"/>
    <property type="match status" value="1"/>
</dbReference>
<dbReference type="Gene3D" id="3.30.565.10">
    <property type="entry name" value="Histidine kinase-like ATPase, C-terminal domain"/>
    <property type="match status" value="1"/>
</dbReference>
<evidence type="ECO:0000256" key="5">
    <source>
        <dbReference type="ARBA" id="ARBA00022553"/>
    </source>
</evidence>
<dbReference type="Proteomes" id="UP000198508">
    <property type="component" value="Unassembled WGS sequence"/>
</dbReference>
<evidence type="ECO:0000313" key="15">
    <source>
        <dbReference type="EMBL" id="SEU16219.1"/>
    </source>
</evidence>
<dbReference type="InterPro" id="IPR005467">
    <property type="entry name" value="His_kinase_dom"/>
</dbReference>
<dbReference type="STRING" id="460384.SAMN05216313_13923"/>
<keyword evidence="11" id="KW-0472">Membrane</keyword>
<dbReference type="InterPro" id="IPR000700">
    <property type="entry name" value="PAS-assoc_C"/>
</dbReference>
<dbReference type="InterPro" id="IPR001789">
    <property type="entry name" value="Sig_transdc_resp-reg_receiver"/>
</dbReference>
<feature type="transmembrane region" description="Helical" evidence="11">
    <location>
        <begin position="285"/>
        <end position="305"/>
    </location>
</feature>
<dbReference type="CDD" id="cd00082">
    <property type="entry name" value="HisKA"/>
    <property type="match status" value="1"/>
</dbReference>
<dbReference type="InterPro" id="IPR003594">
    <property type="entry name" value="HATPase_dom"/>
</dbReference>
<evidence type="ECO:0000313" key="16">
    <source>
        <dbReference type="Proteomes" id="UP000198508"/>
    </source>
</evidence>
<dbReference type="PANTHER" id="PTHR45339:SF1">
    <property type="entry name" value="HYBRID SIGNAL TRANSDUCTION HISTIDINE KINASE J"/>
    <property type="match status" value="1"/>
</dbReference>
<evidence type="ECO:0000256" key="2">
    <source>
        <dbReference type="ARBA" id="ARBA00006402"/>
    </source>
</evidence>
<dbReference type="RefSeq" id="WP_092370457.1">
    <property type="nucleotide sequence ID" value="NZ_FOIM01000039.1"/>
</dbReference>
<evidence type="ECO:0000259" key="12">
    <source>
        <dbReference type="PROSITE" id="PS50109"/>
    </source>
</evidence>
<evidence type="ECO:0000259" key="14">
    <source>
        <dbReference type="PROSITE" id="PS50113"/>
    </source>
</evidence>
<evidence type="ECO:0000256" key="3">
    <source>
        <dbReference type="ARBA" id="ARBA00012438"/>
    </source>
</evidence>
<dbReference type="FunFam" id="3.30.565.10:FF:000010">
    <property type="entry name" value="Sensor histidine kinase RcsC"/>
    <property type="match status" value="1"/>
</dbReference>
<evidence type="ECO:0000256" key="6">
    <source>
        <dbReference type="ARBA" id="ARBA00022777"/>
    </source>
</evidence>
<dbReference type="SMART" id="SM00448">
    <property type="entry name" value="REC"/>
    <property type="match status" value="2"/>
</dbReference>
<dbReference type="Gene3D" id="1.10.287.130">
    <property type="match status" value="1"/>
</dbReference>
<sequence length="1111" mass="124734">MSRETSGGSKRKIAAAAAVVTAVLAALTGLFLRTVREQLWQQSIRTILESTQQGCLTLQVQLEDEYRMLGRVAVYLSEAGRAESVDSLLRDYVQVDEGVVLYRNDGERLPYGAQEDETVARFLAGDTGDYGILDPHISSVTGVNVFNLFIRLNLADGTAAYLVKEYEVDSIVDSFSLSFYQNAGFSYVVDSDGNVLIRPPHPNSNKTVQNLFDILEESPNDPSKLQLFVDSLSTEKTGWATFSYQGEETVFCYLPLKLGSDWNLVSIIPRAVVSAQTNQIIQRTLILIGAIIAGIAGLVALYFYYANRAAGKLRRQADYIGHLYNAVPEGIALLTVERPYRLLELNREGSRLLNGPINGSGDGPQVRSLEEILYLEDYKRTADLFREAISSGRKIPFESRMVRADGSLFWASGIAERVLDQDGKEILIATFHDVTVEKLAEEEAEREKLQERRMLVGAISNVFPVIISLNLSRDTLKFIYLQRGLMVNIREDGSYSQLYESFIPAVHPDSLEEFKRRFSLENLRRTLGKERQEVFMDTRQMLTDGQYHWTSIQMIYVENPYSEDDLAILLSRRIDEQRYEEEQKRQALQSALEGARAASMAKSRFLSNMSHDIRTPMNAIMGMAAIASTRLDDRVRVAECLKKISLSSQHLLSLINDILDMSKIESGKLSLREEPFNLAELVANVTELMAPQANAEQLEMNVSLPVLSQEEVVGDALRVRQVYLNILSNAVKYTEAGGRVQIEVWEAAGGRGGRKNFFFRCTDTGIGMSGEFLEHLFQPFERASDSSDRAPGTGLGMAITRNIVDLMSGDIQVESRPGEGSCFTVMLPLQLQNARQEDVPEEWLGVHSLIVDDDRQTCENAAALLEDMGLRPEFVTEGEEAVRRVVRAKGTPDPFTLVIIDWKMPGMDGVEATRRIRREVGDEIPVIILTAYDWSEIEHEAREAGVTAFISKPFYRSKLCYLLNEISGEILTEAQCPYPDRDYGGRRILLVEDNDINREIARILLEERGIRVEEACDGVQAVRMVSESAPGYYDMIFMDVQMPNMNGYEATRAIRSLDRADTARLPIVAMTANAFDEDVRTALRAGMDAHFAKPIEIVKLEQMLYRYLPGK</sequence>
<dbReference type="PROSITE" id="PS50110">
    <property type="entry name" value="RESPONSE_REGULATORY"/>
    <property type="match status" value="2"/>
</dbReference>
<dbReference type="InterPro" id="IPR036097">
    <property type="entry name" value="HisK_dim/P_sf"/>
</dbReference>
<organism evidence="15 16">
    <name type="scientific">Enterocloster lavalensis</name>
    <dbReference type="NCBI Taxonomy" id="460384"/>
    <lineage>
        <taxon>Bacteria</taxon>
        <taxon>Bacillati</taxon>
        <taxon>Bacillota</taxon>
        <taxon>Clostridia</taxon>
        <taxon>Lachnospirales</taxon>
        <taxon>Lachnospiraceae</taxon>
        <taxon>Enterocloster</taxon>
    </lineage>
</organism>
<reference evidence="16" key="1">
    <citation type="submission" date="2016-10" db="EMBL/GenBank/DDBJ databases">
        <authorList>
            <person name="Varghese N."/>
            <person name="Submissions S."/>
        </authorList>
    </citation>
    <scope>NUCLEOTIDE SEQUENCE [LARGE SCALE GENOMIC DNA]</scope>
    <source>
        <strain evidence="16">NLAE-zl-G277</strain>
    </source>
</reference>
<evidence type="ECO:0000256" key="7">
    <source>
        <dbReference type="ARBA" id="ARBA00023012"/>
    </source>
</evidence>
<dbReference type="Pfam" id="PF02518">
    <property type="entry name" value="HATPase_c"/>
    <property type="match status" value="1"/>
</dbReference>